<evidence type="ECO:0000313" key="1">
    <source>
        <dbReference type="EMBL" id="WZB88366.1"/>
    </source>
</evidence>
<proteinExistence type="predicted"/>
<reference evidence="1 2" key="1">
    <citation type="submission" date="2024-04" db="EMBL/GenBank/DDBJ databases">
        <title>Okeanomitos corallinicola gen. &amp; sp. nov. (Nostocales, Cyanobacteria), a new toxic marine heterocyst-forming cyanobacterium from a coral reef.</title>
        <authorList>
            <person name="Li H."/>
            <person name="Li R."/>
            <person name="Kang J."/>
            <person name="Hii K.S."/>
            <person name="Mohamed H.F."/>
            <person name="Xu X."/>
            <person name="Luo Z."/>
        </authorList>
    </citation>
    <scope>NUCLEOTIDE SEQUENCE [LARGE SCALE GENOMIC DNA]</scope>
    <source>
        <strain evidence="1 2">TIOX110</strain>
    </source>
</reference>
<dbReference type="NCBIfam" id="NF038167">
    <property type="entry name" value="cyan_ocin_like"/>
    <property type="match status" value="1"/>
</dbReference>
<protein>
    <submittedName>
        <fullName evidence="1">CTB family bacteriocin</fullName>
    </submittedName>
</protein>
<accession>A0ABZ2UTQ1</accession>
<dbReference type="Proteomes" id="UP001483337">
    <property type="component" value="Chromosome"/>
</dbReference>
<organism evidence="1 2">
    <name type="scientific">Okeanomitos corallinicola TIOX110</name>
    <dbReference type="NCBI Taxonomy" id="3133117"/>
    <lineage>
        <taxon>Bacteria</taxon>
        <taxon>Bacillati</taxon>
        <taxon>Cyanobacteriota</taxon>
        <taxon>Cyanophyceae</taxon>
        <taxon>Nostocales</taxon>
        <taxon>Aphanizomenonaceae</taxon>
        <taxon>Okeanomitos</taxon>
    </lineage>
</organism>
<dbReference type="RefSeq" id="WP_353931274.1">
    <property type="nucleotide sequence ID" value="NZ_CP150886.1"/>
</dbReference>
<dbReference type="EMBL" id="CP150886">
    <property type="protein sequence ID" value="WZB88366.1"/>
    <property type="molecule type" value="Genomic_DNA"/>
</dbReference>
<keyword evidence="2" id="KW-1185">Reference proteome</keyword>
<name>A0ABZ2UTQ1_9CYAN</name>
<dbReference type="InterPro" id="IPR049891">
    <property type="entry name" value="CTB"/>
</dbReference>
<evidence type="ECO:0000313" key="2">
    <source>
        <dbReference type="Proteomes" id="UP001483337"/>
    </source>
</evidence>
<gene>
    <name evidence="1" type="ORF">WJM97_01315</name>
</gene>
<sequence length="91" mass="9915">MLLKIIQPPLLMEIPNHDQELIKGGNKAQMSNNKFTQENSNTFQANNADKFGNISQVQTDFSDVNSGAQSILSSDVIGQNQSHGINTLTAI</sequence>